<evidence type="ECO:0000313" key="3">
    <source>
        <dbReference type="Proteomes" id="UP000652477"/>
    </source>
</evidence>
<feature type="transmembrane region" description="Helical" evidence="1">
    <location>
        <begin position="122"/>
        <end position="138"/>
    </location>
</feature>
<evidence type="ECO:0000256" key="1">
    <source>
        <dbReference type="SAM" id="Phobius"/>
    </source>
</evidence>
<accession>A0A923LIJ4</accession>
<feature type="transmembrane region" description="Helical" evidence="1">
    <location>
        <begin position="7"/>
        <end position="25"/>
    </location>
</feature>
<comment type="caution">
    <text evidence="2">The sequence shown here is derived from an EMBL/GenBank/DDBJ whole genome shotgun (WGS) entry which is preliminary data.</text>
</comment>
<dbReference type="AlphaFoldDB" id="A0A923LIJ4"/>
<reference evidence="2" key="1">
    <citation type="submission" date="2020-08" db="EMBL/GenBank/DDBJ databases">
        <title>Genome public.</title>
        <authorList>
            <person name="Liu C."/>
            <person name="Sun Q."/>
        </authorList>
    </citation>
    <scope>NUCLEOTIDE SEQUENCE</scope>
    <source>
        <strain evidence="2">NSJ-55</strain>
    </source>
</reference>
<evidence type="ECO:0000313" key="2">
    <source>
        <dbReference type="EMBL" id="MBC5688925.1"/>
    </source>
</evidence>
<name>A0A923LIJ4_9FIRM</name>
<feature type="transmembrane region" description="Helical" evidence="1">
    <location>
        <begin position="93"/>
        <end position="110"/>
    </location>
</feature>
<feature type="transmembrane region" description="Helical" evidence="1">
    <location>
        <begin position="67"/>
        <end position="87"/>
    </location>
</feature>
<keyword evidence="1" id="KW-0812">Transmembrane</keyword>
<keyword evidence="3" id="KW-1185">Reference proteome</keyword>
<gene>
    <name evidence="2" type="ORF">H8S37_08305</name>
</gene>
<dbReference type="Proteomes" id="UP000652477">
    <property type="component" value="Unassembled WGS sequence"/>
</dbReference>
<proteinExistence type="predicted"/>
<feature type="transmembrane region" description="Helical" evidence="1">
    <location>
        <begin position="144"/>
        <end position="163"/>
    </location>
</feature>
<sequence length="172" mass="19659">MQVRMFFAMGYAFICITIFSAAAVLAQGTGLVRTGAFLACVCVLLAWEKKLRKEQKIPDMPKKKEWIGTAIWITVCAFCYFIPPVFLKDTGSWMCYFLIFLPAVAFLSSLSSGKKKEYKWEYPVIHMLFFGCCVPVYYNETASVYILAYGGISLAGMSIRYIWNLNIRRNKK</sequence>
<dbReference type="RefSeq" id="WP_186875508.1">
    <property type="nucleotide sequence ID" value="NZ_JACOPF010000001.1"/>
</dbReference>
<organism evidence="2 3">
    <name type="scientific">Mediterraneibacter hominis</name>
    <dbReference type="NCBI Taxonomy" id="2763054"/>
    <lineage>
        <taxon>Bacteria</taxon>
        <taxon>Bacillati</taxon>
        <taxon>Bacillota</taxon>
        <taxon>Clostridia</taxon>
        <taxon>Lachnospirales</taxon>
        <taxon>Lachnospiraceae</taxon>
        <taxon>Mediterraneibacter</taxon>
    </lineage>
</organism>
<feature type="transmembrane region" description="Helical" evidence="1">
    <location>
        <begin position="31"/>
        <end position="47"/>
    </location>
</feature>
<keyword evidence="1" id="KW-1133">Transmembrane helix</keyword>
<keyword evidence="1" id="KW-0472">Membrane</keyword>
<protein>
    <submittedName>
        <fullName evidence="2">Uncharacterized protein</fullName>
    </submittedName>
</protein>
<dbReference type="EMBL" id="JACOPF010000001">
    <property type="protein sequence ID" value="MBC5688925.1"/>
    <property type="molecule type" value="Genomic_DNA"/>
</dbReference>